<feature type="chain" id="PRO_5022683623" evidence="2">
    <location>
        <begin position="19"/>
        <end position="135"/>
    </location>
</feature>
<dbReference type="SUPFAM" id="SSF56672">
    <property type="entry name" value="DNA/RNA polymerases"/>
    <property type="match status" value="1"/>
</dbReference>
<feature type="signal peptide" evidence="2">
    <location>
        <begin position="1"/>
        <end position="18"/>
    </location>
</feature>
<dbReference type="Pfam" id="PF02123">
    <property type="entry name" value="RdRP_4"/>
    <property type="match status" value="1"/>
</dbReference>
<dbReference type="GO" id="GO:0000166">
    <property type="term" value="F:nucleotide binding"/>
    <property type="evidence" value="ECO:0007669"/>
    <property type="project" value="UniProtKB-KW"/>
</dbReference>
<dbReference type="Proteomes" id="UP000325440">
    <property type="component" value="Unassembled WGS sequence"/>
</dbReference>
<name>A0A5E4M7W7_9HEMI</name>
<dbReference type="InterPro" id="IPR001795">
    <property type="entry name" value="RNA-dir_pol_luteovirus"/>
</dbReference>
<gene>
    <name evidence="3" type="ORF">CINCED_3A023732</name>
</gene>
<dbReference type="EMBL" id="CABPRJ010000235">
    <property type="protein sequence ID" value="VVC27591.1"/>
    <property type="molecule type" value="Genomic_DNA"/>
</dbReference>
<dbReference type="GO" id="GO:0071897">
    <property type="term" value="P:DNA biosynthetic process"/>
    <property type="evidence" value="ECO:0007669"/>
    <property type="project" value="UniProtKB-ARBA"/>
</dbReference>
<evidence type="ECO:0000313" key="3">
    <source>
        <dbReference type="EMBL" id="VVC27591.1"/>
    </source>
</evidence>
<dbReference type="AlphaFoldDB" id="A0A5E4M7W7"/>
<sequence>MSWKKGLLSGWRFTSLWGSMISAMYCELFKERVDPNSIYAVQGVDIFILPSKRVDKSISLALAEKIGLVVHEEKTSSTSIGEFLKYRYHRNKIDVYPARTVRSIFYAKPWPDKYAVVNPYQIATSVAIFVISFIS</sequence>
<keyword evidence="4" id="KW-1185">Reference proteome</keyword>
<protein>
    <submittedName>
        <fullName evidence="3">Uncharacterized protein</fullName>
    </submittedName>
</protein>
<evidence type="ECO:0000313" key="4">
    <source>
        <dbReference type="Proteomes" id="UP000325440"/>
    </source>
</evidence>
<accession>A0A5E4M7W7</accession>
<organism evidence="3 4">
    <name type="scientific">Cinara cedri</name>
    <dbReference type="NCBI Taxonomy" id="506608"/>
    <lineage>
        <taxon>Eukaryota</taxon>
        <taxon>Metazoa</taxon>
        <taxon>Ecdysozoa</taxon>
        <taxon>Arthropoda</taxon>
        <taxon>Hexapoda</taxon>
        <taxon>Insecta</taxon>
        <taxon>Pterygota</taxon>
        <taxon>Neoptera</taxon>
        <taxon>Paraneoptera</taxon>
        <taxon>Hemiptera</taxon>
        <taxon>Sternorrhyncha</taxon>
        <taxon>Aphidomorpha</taxon>
        <taxon>Aphidoidea</taxon>
        <taxon>Aphididae</taxon>
        <taxon>Lachninae</taxon>
        <taxon>Cinara</taxon>
    </lineage>
</organism>
<evidence type="ECO:0000256" key="2">
    <source>
        <dbReference type="SAM" id="SignalP"/>
    </source>
</evidence>
<keyword evidence="1" id="KW-0547">Nucleotide-binding</keyword>
<dbReference type="OrthoDB" id="7487738at2759"/>
<evidence type="ECO:0000256" key="1">
    <source>
        <dbReference type="ARBA" id="ARBA00022741"/>
    </source>
</evidence>
<reference evidence="3 4" key="1">
    <citation type="submission" date="2019-08" db="EMBL/GenBank/DDBJ databases">
        <authorList>
            <person name="Alioto T."/>
            <person name="Alioto T."/>
            <person name="Gomez Garrido J."/>
        </authorList>
    </citation>
    <scope>NUCLEOTIDE SEQUENCE [LARGE SCALE GENOMIC DNA]</scope>
</reference>
<dbReference type="InterPro" id="IPR043502">
    <property type="entry name" value="DNA/RNA_pol_sf"/>
</dbReference>
<dbReference type="GO" id="GO:0006351">
    <property type="term" value="P:DNA-templated transcription"/>
    <property type="evidence" value="ECO:0007669"/>
    <property type="project" value="InterPro"/>
</dbReference>
<dbReference type="GO" id="GO:0003968">
    <property type="term" value="F:RNA-directed RNA polymerase activity"/>
    <property type="evidence" value="ECO:0007669"/>
    <property type="project" value="InterPro"/>
</dbReference>
<proteinExistence type="predicted"/>
<keyword evidence="2" id="KW-0732">Signal</keyword>
<dbReference type="GO" id="GO:0003723">
    <property type="term" value="F:RNA binding"/>
    <property type="evidence" value="ECO:0007669"/>
    <property type="project" value="InterPro"/>
</dbReference>